<sequence length="426" mass="46169">MALPCLDMELGAGVVAVLIEHGHQDEVRRRADAGDFACAQGLAAVLVAHGRWEAAADVLRPFADAGRWAAVDALAGILVAHDRTDEALTLVRRHAAAGGPDTGPLLAELLARQGRTDEIVAMLRPHIAETRYAESLVRLTTGHDDELARLLREQLGIADPLWGPAVLLATVLERQGKVDEAVEVLRDRLEAVNDVAPLADILARHDREAQLRDLVAGAGGMVAALRLATWLEERGRIDDAIEVTRPHLVEPGAAVFLARLLTRHGRSDEAIDVLLPVPAMMGEHAVCAVGELCDLLVGRGRVEEALAVVDRLDAHDDMRVELHLARAAVLVRAGRVEPAIAGLRDLPEVRTWRVASYLADLLIEAGRPDEAGAVLDAVDRTVLWSGDLATLLIRRGNIAEALALFQEQGEDPVKRDLDAAFWRRFR</sequence>
<dbReference type="Pfam" id="PF13176">
    <property type="entry name" value="TPR_7"/>
    <property type="match status" value="1"/>
</dbReference>
<keyword evidence="2" id="KW-1185">Reference proteome</keyword>
<accession>A0A919PI29</accession>
<name>A0A919PI29_9ACTN</name>
<protein>
    <recommendedName>
        <fullName evidence="3">Tetratricopeptide repeat protein</fullName>
    </recommendedName>
</protein>
<dbReference type="Pfam" id="PF07721">
    <property type="entry name" value="TPR_4"/>
    <property type="match status" value="3"/>
</dbReference>
<dbReference type="Proteomes" id="UP000660611">
    <property type="component" value="Unassembled WGS sequence"/>
</dbReference>
<dbReference type="InterPro" id="IPR019734">
    <property type="entry name" value="TPR_rpt"/>
</dbReference>
<gene>
    <name evidence="1" type="ORF">Dsi01nite_021150</name>
</gene>
<dbReference type="Gene3D" id="1.25.40.10">
    <property type="entry name" value="Tetratricopeptide repeat domain"/>
    <property type="match status" value="2"/>
</dbReference>
<dbReference type="AlphaFoldDB" id="A0A919PI29"/>
<organism evidence="1 2">
    <name type="scientific">Dactylosporangium siamense</name>
    <dbReference type="NCBI Taxonomy" id="685454"/>
    <lineage>
        <taxon>Bacteria</taxon>
        <taxon>Bacillati</taxon>
        <taxon>Actinomycetota</taxon>
        <taxon>Actinomycetes</taxon>
        <taxon>Micromonosporales</taxon>
        <taxon>Micromonosporaceae</taxon>
        <taxon>Dactylosporangium</taxon>
    </lineage>
</organism>
<evidence type="ECO:0008006" key="3">
    <source>
        <dbReference type="Google" id="ProtNLM"/>
    </source>
</evidence>
<dbReference type="SUPFAM" id="SSF48452">
    <property type="entry name" value="TPR-like"/>
    <property type="match status" value="1"/>
</dbReference>
<evidence type="ECO:0000313" key="1">
    <source>
        <dbReference type="EMBL" id="GIG44074.1"/>
    </source>
</evidence>
<reference evidence="1" key="1">
    <citation type="submission" date="2021-01" db="EMBL/GenBank/DDBJ databases">
        <title>Whole genome shotgun sequence of Dactylosporangium siamense NBRC 106093.</title>
        <authorList>
            <person name="Komaki H."/>
            <person name="Tamura T."/>
        </authorList>
    </citation>
    <scope>NUCLEOTIDE SEQUENCE</scope>
    <source>
        <strain evidence="1">NBRC 106093</strain>
    </source>
</reference>
<proteinExistence type="predicted"/>
<comment type="caution">
    <text evidence="1">The sequence shown here is derived from an EMBL/GenBank/DDBJ whole genome shotgun (WGS) entry which is preliminary data.</text>
</comment>
<dbReference type="InterPro" id="IPR011990">
    <property type="entry name" value="TPR-like_helical_dom_sf"/>
</dbReference>
<dbReference type="GO" id="GO:0042802">
    <property type="term" value="F:identical protein binding"/>
    <property type="evidence" value="ECO:0007669"/>
    <property type="project" value="InterPro"/>
</dbReference>
<dbReference type="InterPro" id="IPR011717">
    <property type="entry name" value="TPR-4"/>
</dbReference>
<evidence type="ECO:0000313" key="2">
    <source>
        <dbReference type="Proteomes" id="UP000660611"/>
    </source>
</evidence>
<dbReference type="EMBL" id="BONQ01000030">
    <property type="protein sequence ID" value="GIG44074.1"/>
    <property type="molecule type" value="Genomic_DNA"/>
</dbReference>